<keyword evidence="6" id="KW-1185">Reference proteome</keyword>
<evidence type="ECO:0000256" key="2">
    <source>
        <dbReference type="ARBA" id="ARBA00022786"/>
    </source>
</evidence>
<feature type="region of interest" description="Disordered" evidence="3">
    <location>
        <begin position="227"/>
        <end position="266"/>
    </location>
</feature>
<organism evidence="6 7">
    <name type="scientific">Panagrellus redivivus</name>
    <name type="common">Microworm</name>
    <dbReference type="NCBI Taxonomy" id="6233"/>
    <lineage>
        <taxon>Eukaryota</taxon>
        <taxon>Metazoa</taxon>
        <taxon>Ecdysozoa</taxon>
        <taxon>Nematoda</taxon>
        <taxon>Chromadorea</taxon>
        <taxon>Rhabditida</taxon>
        <taxon>Tylenchina</taxon>
        <taxon>Panagrolaimomorpha</taxon>
        <taxon>Panagrolaimoidea</taxon>
        <taxon>Panagrolaimidae</taxon>
        <taxon>Panagrellus</taxon>
    </lineage>
</organism>
<feature type="compositionally biased region" description="Basic and acidic residues" evidence="3">
    <location>
        <begin position="231"/>
        <end position="255"/>
    </location>
</feature>
<dbReference type="InterPro" id="IPR001232">
    <property type="entry name" value="SKP1-like"/>
</dbReference>
<dbReference type="PANTHER" id="PTHR11165">
    <property type="entry name" value="SKP1"/>
    <property type="match status" value="1"/>
</dbReference>
<proteinExistence type="inferred from homology"/>
<feature type="compositionally biased region" description="Polar residues" evidence="3">
    <location>
        <begin position="257"/>
        <end position="266"/>
    </location>
</feature>
<dbReference type="Pfam" id="PF01466">
    <property type="entry name" value="Skp1"/>
    <property type="match status" value="1"/>
</dbReference>
<dbReference type="InterPro" id="IPR016897">
    <property type="entry name" value="SKP1"/>
</dbReference>
<dbReference type="Proteomes" id="UP000492821">
    <property type="component" value="Unassembled WGS sequence"/>
</dbReference>
<reference evidence="7" key="2">
    <citation type="submission" date="2020-10" db="UniProtKB">
        <authorList>
            <consortium name="WormBaseParasite"/>
        </authorList>
    </citation>
    <scope>IDENTIFICATION</scope>
</reference>
<name>A0A7E4ZZI5_PANRE</name>
<feature type="compositionally biased region" description="Basic and acidic residues" evidence="3">
    <location>
        <begin position="61"/>
        <end position="71"/>
    </location>
</feature>
<feature type="region of interest" description="Disordered" evidence="3">
    <location>
        <begin position="1"/>
        <end position="73"/>
    </location>
</feature>
<sequence length="266" mass="29724">MSAQQEVSTAMEATSSTAAKPMPEAMETDTTTTTTVNAESGATAAVNVDQTGQDDVPMGSDSEKTAPERESTTPSIFTLVTKDGETFKVNLKFMDNCKVLEHAKSVGCDLDAPIPIDGIAAPILKLAIDFSTLYDDKPEYKPVAVNLDVTGACPIDQAALDFFRELDSSTLTALVNASTFLDYPRLNDYCCYYITEIIKKMSTEKMRKFFKVKDAFTMEEEELLDTDQWEQELRAKEQTDRSKRRQEREKRKMELDSQPSSSKRTR</sequence>
<dbReference type="SUPFAM" id="SSF81382">
    <property type="entry name" value="Skp1 dimerisation domain-like"/>
    <property type="match status" value="1"/>
</dbReference>
<keyword evidence="2" id="KW-0833">Ubl conjugation pathway</keyword>
<dbReference type="InterPro" id="IPR016072">
    <property type="entry name" value="Skp1_comp_dimer"/>
</dbReference>
<evidence type="ECO:0000259" key="5">
    <source>
        <dbReference type="Pfam" id="PF03931"/>
    </source>
</evidence>
<dbReference type="GO" id="GO:0006511">
    <property type="term" value="P:ubiquitin-dependent protein catabolic process"/>
    <property type="evidence" value="ECO:0007669"/>
    <property type="project" value="InterPro"/>
</dbReference>
<dbReference type="InterPro" id="IPR011333">
    <property type="entry name" value="SKP1/BTB/POZ_sf"/>
</dbReference>
<evidence type="ECO:0000259" key="4">
    <source>
        <dbReference type="Pfam" id="PF01466"/>
    </source>
</evidence>
<dbReference type="AlphaFoldDB" id="A0A7E4ZZI5"/>
<comment type="similarity">
    <text evidence="1">Belongs to the SKP1 family.</text>
</comment>
<accession>A0A7E4ZZI5</accession>
<feature type="domain" description="SKP1 component POZ" evidence="5">
    <location>
        <begin position="76"/>
        <end position="132"/>
    </location>
</feature>
<dbReference type="WBParaSite" id="Pan_g4841.t1">
    <property type="protein sequence ID" value="Pan_g4841.t1"/>
    <property type="gene ID" value="Pan_g4841"/>
</dbReference>
<dbReference type="InterPro" id="IPR036296">
    <property type="entry name" value="SKP1-like_dim_sf"/>
</dbReference>
<dbReference type="SUPFAM" id="SSF54695">
    <property type="entry name" value="POZ domain"/>
    <property type="match status" value="1"/>
</dbReference>
<feature type="domain" description="SKP1 component dimerisation" evidence="4">
    <location>
        <begin position="185"/>
        <end position="224"/>
    </location>
</feature>
<dbReference type="InterPro" id="IPR016073">
    <property type="entry name" value="Skp1_comp_POZ"/>
</dbReference>
<dbReference type="SMART" id="SM00512">
    <property type="entry name" value="Skp1"/>
    <property type="match status" value="1"/>
</dbReference>
<evidence type="ECO:0000313" key="7">
    <source>
        <dbReference type="WBParaSite" id="Pan_g4841.t1"/>
    </source>
</evidence>
<reference evidence="6" key="1">
    <citation type="journal article" date="2013" name="Genetics">
        <title>The draft genome and transcriptome of Panagrellus redivivus are shaped by the harsh demands of a free-living lifestyle.</title>
        <authorList>
            <person name="Srinivasan J."/>
            <person name="Dillman A.R."/>
            <person name="Macchietto M.G."/>
            <person name="Heikkinen L."/>
            <person name="Lakso M."/>
            <person name="Fracchia K.M."/>
            <person name="Antoshechkin I."/>
            <person name="Mortazavi A."/>
            <person name="Wong G."/>
            <person name="Sternberg P.W."/>
        </authorList>
    </citation>
    <scope>NUCLEOTIDE SEQUENCE [LARGE SCALE GENOMIC DNA]</scope>
    <source>
        <strain evidence="6">MT8872</strain>
    </source>
</reference>
<feature type="compositionally biased region" description="Low complexity" evidence="3">
    <location>
        <begin position="8"/>
        <end position="19"/>
    </location>
</feature>
<evidence type="ECO:0000256" key="3">
    <source>
        <dbReference type="SAM" id="MobiDB-lite"/>
    </source>
</evidence>
<evidence type="ECO:0000256" key="1">
    <source>
        <dbReference type="ARBA" id="ARBA00009993"/>
    </source>
</evidence>
<evidence type="ECO:0000313" key="6">
    <source>
        <dbReference type="Proteomes" id="UP000492821"/>
    </source>
</evidence>
<protein>
    <submittedName>
        <fullName evidence="7">Skp1 domain-containing protein</fullName>
    </submittedName>
</protein>
<dbReference type="Gene3D" id="3.30.710.10">
    <property type="entry name" value="Potassium Channel Kv1.1, Chain A"/>
    <property type="match status" value="1"/>
</dbReference>
<dbReference type="Pfam" id="PF03931">
    <property type="entry name" value="Skp1_POZ"/>
    <property type="match status" value="1"/>
</dbReference>